<evidence type="ECO:0000313" key="2">
    <source>
        <dbReference type="EMBL" id="GAH57122.1"/>
    </source>
</evidence>
<keyword evidence="1" id="KW-0812">Transmembrane</keyword>
<accession>X1GIW9</accession>
<gene>
    <name evidence="2" type="ORF">S03H2_38555</name>
</gene>
<feature type="non-terminal residue" evidence="2">
    <location>
        <position position="1"/>
    </location>
</feature>
<organism evidence="2">
    <name type="scientific">marine sediment metagenome</name>
    <dbReference type="NCBI Taxonomy" id="412755"/>
    <lineage>
        <taxon>unclassified sequences</taxon>
        <taxon>metagenomes</taxon>
        <taxon>ecological metagenomes</taxon>
    </lineage>
</organism>
<protein>
    <submittedName>
        <fullName evidence="2">Uncharacterized protein</fullName>
    </submittedName>
</protein>
<reference evidence="2" key="1">
    <citation type="journal article" date="2014" name="Front. Microbiol.">
        <title>High frequency of phylogenetically diverse reductive dehalogenase-homologous genes in deep subseafloor sedimentary metagenomes.</title>
        <authorList>
            <person name="Kawai M."/>
            <person name="Futagami T."/>
            <person name="Toyoda A."/>
            <person name="Takaki Y."/>
            <person name="Nishi S."/>
            <person name="Hori S."/>
            <person name="Arai W."/>
            <person name="Tsubouchi T."/>
            <person name="Morono Y."/>
            <person name="Uchiyama I."/>
            <person name="Ito T."/>
            <person name="Fujiyama A."/>
            <person name="Inagaki F."/>
            <person name="Takami H."/>
        </authorList>
    </citation>
    <scope>NUCLEOTIDE SEQUENCE</scope>
    <source>
        <strain evidence="2">Expedition CK06-06</strain>
    </source>
</reference>
<name>X1GIW9_9ZZZZ</name>
<dbReference type="AlphaFoldDB" id="X1GIW9"/>
<sequence length="48" mass="5396">SLISPKIYFFGQPTWMVIVLLICLILDFNATINLLEADRELGTVSVLD</sequence>
<evidence type="ECO:0000256" key="1">
    <source>
        <dbReference type="SAM" id="Phobius"/>
    </source>
</evidence>
<dbReference type="EMBL" id="BARU01023781">
    <property type="protein sequence ID" value="GAH57122.1"/>
    <property type="molecule type" value="Genomic_DNA"/>
</dbReference>
<feature type="transmembrane region" description="Helical" evidence="1">
    <location>
        <begin position="15"/>
        <end position="35"/>
    </location>
</feature>
<comment type="caution">
    <text evidence="2">The sequence shown here is derived from an EMBL/GenBank/DDBJ whole genome shotgun (WGS) entry which is preliminary data.</text>
</comment>
<keyword evidence="1" id="KW-1133">Transmembrane helix</keyword>
<proteinExistence type="predicted"/>
<keyword evidence="1" id="KW-0472">Membrane</keyword>